<evidence type="ECO:0000313" key="1">
    <source>
        <dbReference type="EMBL" id="KAK8845231.1"/>
    </source>
</evidence>
<proteinExistence type="predicted"/>
<reference evidence="1 2" key="1">
    <citation type="submission" date="2024-04" db="EMBL/GenBank/DDBJ databases">
        <title>Tritrichomonas musculus Genome.</title>
        <authorList>
            <person name="Alves-Ferreira E."/>
            <person name="Grigg M."/>
            <person name="Lorenzi H."/>
            <person name="Galac M."/>
        </authorList>
    </citation>
    <scope>NUCLEOTIDE SEQUENCE [LARGE SCALE GENOMIC DNA]</scope>
    <source>
        <strain evidence="1 2">EAF2021</strain>
    </source>
</reference>
<comment type="caution">
    <text evidence="1">The sequence shown here is derived from an EMBL/GenBank/DDBJ whole genome shotgun (WGS) entry which is preliminary data.</text>
</comment>
<gene>
    <name evidence="1" type="ORF">M9Y10_021415</name>
</gene>
<dbReference type="EMBL" id="JAPFFF010000031">
    <property type="protein sequence ID" value="KAK8845231.1"/>
    <property type="molecule type" value="Genomic_DNA"/>
</dbReference>
<organism evidence="1 2">
    <name type="scientific">Tritrichomonas musculus</name>
    <dbReference type="NCBI Taxonomy" id="1915356"/>
    <lineage>
        <taxon>Eukaryota</taxon>
        <taxon>Metamonada</taxon>
        <taxon>Parabasalia</taxon>
        <taxon>Tritrichomonadida</taxon>
        <taxon>Tritrichomonadidae</taxon>
        <taxon>Tritrichomonas</taxon>
    </lineage>
</organism>
<evidence type="ECO:0008006" key="3">
    <source>
        <dbReference type="Google" id="ProtNLM"/>
    </source>
</evidence>
<sequence length="282" mass="32851">MLNISKCPNFMKPESMKSPETLYNNYIQDNCLGVEIDSLSFDQYLQCNAPRSFTITTKKKEYKCNIFGVYSSTVINRILTEDPTTNMYVYKYDDEFNEFQLICDLFNFKQVTLTKNSMNSIKEIAEDLQIEVIMDDINNYINSIEKVSQSIDEYQTIIDSIEDTFESLYNIKEKTVETVKNETIESIWPNTEDNVKELAAFILQVVKTDMSLHSYLIELMEQLDKEADETNKLSILVPFIKKILLNSAFENSKQISMTSFSFIFKLYKKTTATTRNKQKKLS</sequence>
<protein>
    <recommendedName>
        <fullName evidence="3">BTB domain-containing protein</fullName>
    </recommendedName>
</protein>
<name>A0ABR2HE00_9EUKA</name>
<keyword evidence="2" id="KW-1185">Reference proteome</keyword>
<evidence type="ECO:0000313" key="2">
    <source>
        <dbReference type="Proteomes" id="UP001470230"/>
    </source>
</evidence>
<accession>A0ABR2HE00</accession>
<dbReference type="Proteomes" id="UP001470230">
    <property type="component" value="Unassembled WGS sequence"/>
</dbReference>